<reference evidence="1 2" key="1">
    <citation type="submission" date="2013-11" db="EMBL/GenBank/DDBJ databases">
        <title>The Genome Sequence of Phytophthora parasitica CJ01A1.</title>
        <authorList>
            <consortium name="The Broad Institute Genomics Platform"/>
            <person name="Russ C."/>
            <person name="Tyler B."/>
            <person name="Panabieres F."/>
            <person name="Shan W."/>
            <person name="Tripathy S."/>
            <person name="Grunwald N."/>
            <person name="Machado M."/>
            <person name="Johnson C.S."/>
            <person name="Walker B."/>
            <person name="Young S.K."/>
            <person name="Zeng Q."/>
            <person name="Gargeya S."/>
            <person name="Fitzgerald M."/>
            <person name="Haas B."/>
            <person name="Abouelleil A."/>
            <person name="Allen A.W."/>
            <person name="Alvarado L."/>
            <person name="Arachchi H.M."/>
            <person name="Berlin A.M."/>
            <person name="Chapman S.B."/>
            <person name="Gainer-Dewar J."/>
            <person name="Goldberg J."/>
            <person name="Griggs A."/>
            <person name="Gujja S."/>
            <person name="Hansen M."/>
            <person name="Howarth C."/>
            <person name="Imamovic A."/>
            <person name="Ireland A."/>
            <person name="Larimer J."/>
            <person name="McCowan C."/>
            <person name="Murphy C."/>
            <person name="Pearson M."/>
            <person name="Poon T.W."/>
            <person name="Priest M."/>
            <person name="Roberts A."/>
            <person name="Saif S."/>
            <person name="Shea T."/>
            <person name="Sisk P."/>
            <person name="Sykes S."/>
            <person name="Wortman J."/>
            <person name="Nusbaum C."/>
            <person name="Birren B."/>
        </authorList>
    </citation>
    <scope>NUCLEOTIDE SEQUENCE [LARGE SCALE GENOMIC DNA]</scope>
    <source>
        <strain evidence="1 2">CJ01A1</strain>
    </source>
</reference>
<dbReference type="EMBL" id="ANIX01001610">
    <property type="protein sequence ID" value="ETP17930.1"/>
    <property type="molecule type" value="Genomic_DNA"/>
</dbReference>
<evidence type="ECO:0000313" key="2">
    <source>
        <dbReference type="Proteomes" id="UP000018958"/>
    </source>
</evidence>
<name>W2X524_PHYNI</name>
<proteinExistence type="predicted"/>
<gene>
    <name evidence="1" type="ORF">F441_07782</name>
</gene>
<dbReference type="Proteomes" id="UP000018958">
    <property type="component" value="Unassembled WGS sequence"/>
</dbReference>
<feature type="non-terminal residue" evidence="1">
    <location>
        <position position="1"/>
    </location>
</feature>
<organism evidence="1 2">
    <name type="scientific">Phytophthora nicotianae CJ01A1</name>
    <dbReference type="NCBI Taxonomy" id="1317063"/>
    <lineage>
        <taxon>Eukaryota</taxon>
        <taxon>Sar</taxon>
        <taxon>Stramenopiles</taxon>
        <taxon>Oomycota</taxon>
        <taxon>Peronosporomycetes</taxon>
        <taxon>Peronosporales</taxon>
        <taxon>Peronosporaceae</taxon>
        <taxon>Phytophthora</taxon>
    </lineage>
</organism>
<protein>
    <submittedName>
        <fullName evidence="1">Uncharacterized protein</fullName>
    </submittedName>
</protein>
<dbReference type="AlphaFoldDB" id="W2X524"/>
<comment type="caution">
    <text evidence="1">The sequence shown here is derived from an EMBL/GenBank/DDBJ whole genome shotgun (WGS) entry which is preliminary data.</text>
</comment>
<sequence>ALEADQVEQLVRSHQEEKVKHITIKGAQRFTRTTAAILRQDHGKGGSSN</sequence>
<evidence type="ECO:0000313" key="1">
    <source>
        <dbReference type="EMBL" id="ETP17930.1"/>
    </source>
</evidence>
<accession>W2X524</accession>